<dbReference type="InterPro" id="IPR018929">
    <property type="entry name" value="DUF2510"/>
</dbReference>
<evidence type="ECO:0000259" key="3">
    <source>
        <dbReference type="Pfam" id="PF10708"/>
    </source>
</evidence>
<sequence>MADPGWYDDGSGRLRWWDGRQWTDHFHDPAAGSRSVVSVEQVTPVATGAAVPGRAAGVLRTASDARAADAAAAEVLPEGTLWAARGQRLSGLSGGRYRLTSEILYFETGALSLKGQQIATHEIVDVDVSQTMTQKARGLGDIVLTAHRITGSERVVLSDIADFRGGAETINRVVRDAKRARAEYDVMSKTQRVQTEMHYSGNTPVIGGFAAAASAPAVAPAATLAAITATEPAATATAAAPDLVAEIRKLADLRAEGVLDDEEFAAAKRKLLGL</sequence>
<dbReference type="Pfam" id="PF10708">
    <property type="entry name" value="DUF2510"/>
    <property type="match status" value="1"/>
</dbReference>
<comment type="caution">
    <text evidence="4">The sequence shown here is derived from an EMBL/GenBank/DDBJ whole genome shotgun (WGS) entry which is preliminary data.</text>
</comment>
<feature type="domain" description="SHOCT" evidence="2">
    <location>
        <begin position="245"/>
        <end position="272"/>
    </location>
</feature>
<gene>
    <name evidence="4" type="ORF">C5E16_11250</name>
</gene>
<reference evidence="4 5" key="1">
    <citation type="submission" date="2018-02" db="EMBL/GenBank/DDBJ databases">
        <title>Bacteriophage NCPPB3778 and a type I-E CRISPR drive the evolution of the US Biological Select Agent, Rathayibacter toxicus.</title>
        <authorList>
            <person name="Davis E.W.II."/>
            <person name="Tabima J.F."/>
            <person name="Weisberg A.J."/>
            <person name="Lopes L.D."/>
            <person name="Wiseman M.S."/>
            <person name="Wiseman M.S."/>
            <person name="Pupko T."/>
            <person name="Belcher M.S."/>
            <person name="Sechler A.J."/>
            <person name="Tancos M.A."/>
            <person name="Schroeder B.K."/>
            <person name="Murray T.D."/>
            <person name="Luster D.G."/>
            <person name="Schneider W.L."/>
            <person name="Rogers E."/>
            <person name="Andreote F.D."/>
            <person name="Grunwald N.J."/>
            <person name="Putnam M.L."/>
            <person name="Chang J.H."/>
        </authorList>
    </citation>
    <scope>NUCLEOTIDE SEQUENCE [LARGE SCALE GENOMIC DNA]</scope>
    <source>
        <strain evidence="4 5">AY1B3</strain>
    </source>
</reference>
<protein>
    <recommendedName>
        <fullName evidence="6">DUF2510 domain-containing protein</fullName>
    </recommendedName>
</protein>
<evidence type="ECO:0000259" key="1">
    <source>
        <dbReference type="Pfam" id="PF03703"/>
    </source>
</evidence>
<dbReference type="Pfam" id="PF03703">
    <property type="entry name" value="bPH_2"/>
    <property type="match status" value="1"/>
</dbReference>
<evidence type="ECO:0000313" key="4">
    <source>
        <dbReference type="EMBL" id="PPF66524.1"/>
    </source>
</evidence>
<dbReference type="RefSeq" id="WP_104290724.1">
    <property type="nucleotide sequence ID" value="NZ_PSXY01000019.1"/>
</dbReference>
<dbReference type="EMBL" id="PSXY01000019">
    <property type="protein sequence ID" value="PPF66524.1"/>
    <property type="molecule type" value="Genomic_DNA"/>
</dbReference>
<proteinExistence type="predicted"/>
<dbReference type="InterPro" id="IPR005182">
    <property type="entry name" value="YdbS-like_PH"/>
</dbReference>
<organism evidence="4 5">
    <name type="scientific">Clavibacter michiganensis</name>
    <dbReference type="NCBI Taxonomy" id="28447"/>
    <lineage>
        <taxon>Bacteria</taxon>
        <taxon>Bacillati</taxon>
        <taxon>Actinomycetota</taxon>
        <taxon>Actinomycetes</taxon>
        <taxon>Micrococcales</taxon>
        <taxon>Microbacteriaceae</taxon>
        <taxon>Clavibacter</taxon>
    </lineage>
</organism>
<feature type="domain" description="DUF2510" evidence="3">
    <location>
        <begin position="4"/>
        <end position="32"/>
    </location>
</feature>
<dbReference type="AlphaFoldDB" id="A0A2S5VSJ4"/>
<dbReference type="InterPro" id="IPR018649">
    <property type="entry name" value="SHOCT"/>
</dbReference>
<dbReference type="Pfam" id="PF09851">
    <property type="entry name" value="SHOCT"/>
    <property type="match status" value="1"/>
</dbReference>
<accession>A0A2S5VSJ4</accession>
<feature type="domain" description="YdbS-like PH" evidence="1">
    <location>
        <begin position="96"/>
        <end position="147"/>
    </location>
</feature>
<name>A0A2S5VSJ4_9MICO</name>
<evidence type="ECO:0000259" key="2">
    <source>
        <dbReference type="Pfam" id="PF09851"/>
    </source>
</evidence>
<evidence type="ECO:0008006" key="6">
    <source>
        <dbReference type="Google" id="ProtNLM"/>
    </source>
</evidence>
<evidence type="ECO:0000313" key="5">
    <source>
        <dbReference type="Proteomes" id="UP000239241"/>
    </source>
</evidence>
<dbReference type="Proteomes" id="UP000239241">
    <property type="component" value="Unassembled WGS sequence"/>
</dbReference>